<proteinExistence type="predicted"/>
<feature type="transmembrane region" description="Helical" evidence="4">
    <location>
        <begin position="302"/>
        <end position="325"/>
    </location>
</feature>
<evidence type="ECO:0000259" key="5">
    <source>
        <dbReference type="PROSITE" id="PS50850"/>
    </source>
</evidence>
<dbReference type="PANTHER" id="PTHR23531:SF2">
    <property type="entry name" value="PERMEASE"/>
    <property type="match status" value="1"/>
</dbReference>
<keyword evidence="3 4" id="KW-0472">Membrane</keyword>
<dbReference type="Pfam" id="PF07690">
    <property type="entry name" value="MFS_1"/>
    <property type="match status" value="1"/>
</dbReference>
<dbReference type="EMBL" id="APPQ01000024">
    <property type="protein sequence ID" value="ENV45018.1"/>
    <property type="molecule type" value="Genomic_DNA"/>
</dbReference>
<feature type="domain" description="Major facilitator superfamily (MFS) profile" evidence="5">
    <location>
        <begin position="13"/>
        <end position="390"/>
    </location>
</feature>
<accession>N9ALX0</accession>
<dbReference type="RefSeq" id="WP_004891838.1">
    <property type="nucleotide sequence ID" value="NZ_KB849575.1"/>
</dbReference>
<dbReference type="PANTHER" id="PTHR23531">
    <property type="entry name" value="QUINOLENE RESISTANCE PROTEIN NORA"/>
    <property type="match status" value="1"/>
</dbReference>
<dbReference type="InterPro" id="IPR020846">
    <property type="entry name" value="MFS_dom"/>
</dbReference>
<dbReference type="AlphaFoldDB" id="N9ALX0"/>
<feature type="transmembrane region" description="Helical" evidence="4">
    <location>
        <begin position="214"/>
        <end position="238"/>
    </location>
</feature>
<feature type="transmembrane region" description="Helical" evidence="4">
    <location>
        <begin position="50"/>
        <end position="71"/>
    </location>
</feature>
<sequence length="395" mass="43843">MFSTTAPLWNRSFILCVLNNLFLFTYYFALIAILPIYITTDLGGTVKEAGLALTLFLVSSIAIRPFSGLIIEKLGKKLAMRGAGLLFALFAFSYLLIDSMSSLLIVRFLHGIWFSILTTVTVPVANDFIPDQRKGEGMGYFVMSTNLGVVFGPLIALTTIQFTSFQMLFGILAVLISLGLIFSLILNIRELPQAKVKTAEKSRLSLQDIIETKVLAVSFVALLTAFAYSSITSFITVFAETKQLLAYVSLFFIVFALSMLLVRPWVGKFYDSKGPDAVIYPSLIFFALGLVLVTLVNNQWMLWLSAVFIGIGYGSLFPCLQTLAIQAVEKQRMGHAISTFFTLFDLGLAVGSVMMGIFIAHWGYETTYMLCAMIVILTLLVYRYTISKKRTKIAI</sequence>
<reference evidence="6 7" key="1">
    <citation type="submission" date="2013-02" db="EMBL/GenBank/DDBJ databases">
        <title>The Genome Sequence of Acinetobacter schindleri CIP 107287.</title>
        <authorList>
            <consortium name="The Broad Institute Genome Sequencing Platform"/>
            <consortium name="The Broad Institute Genome Sequencing Center for Infectious Disease"/>
            <person name="Cerqueira G."/>
            <person name="Feldgarden M."/>
            <person name="Courvalin P."/>
            <person name="Perichon B."/>
            <person name="Grillot-Courvalin C."/>
            <person name="Clermont D."/>
            <person name="Rocha E."/>
            <person name="Yoon E.-J."/>
            <person name="Nemec A."/>
            <person name="Walker B."/>
            <person name="Young S.K."/>
            <person name="Zeng Q."/>
            <person name="Gargeya S."/>
            <person name="Fitzgerald M."/>
            <person name="Haas B."/>
            <person name="Abouelleil A."/>
            <person name="Alvarado L."/>
            <person name="Arachchi H.M."/>
            <person name="Berlin A.M."/>
            <person name="Chapman S.B."/>
            <person name="Dewar J."/>
            <person name="Goldberg J."/>
            <person name="Griggs A."/>
            <person name="Gujja S."/>
            <person name="Hansen M."/>
            <person name="Howarth C."/>
            <person name="Imamovic A."/>
            <person name="Larimer J."/>
            <person name="McCowan C."/>
            <person name="Murphy C."/>
            <person name="Neiman D."/>
            <person name="Pearson M."/>
            <person name="Priest M."/>
            <person name="Roberts A."/>
            <person name="Saif S."/>
            <person name="Shea T."/>
            <person name="Sisk P."/>
            <person name="Sykes S."/>
            <person name="Wortman J."/>
            <person name="Nusbaum C."/>
            <person name="Birren B."/>
        </authorList>
    </citation>
    <scope>NUCLEOTIDE SEQUENCE [LARGE SCALE GENOMIC DNA]</scope>
    <source>
        <strain evidence="6 7">CIP 107287</strain>
    </source>
</reference>
<feature type="transmembrane region" description="Helical" evidence="4">
    <location>
        <begin position="103"/>
        <end position="125"/>
    </location>
</feature>
<dbReference type="GO" id="GO:0022857">
    <property type="term" value="F:transmembrane transporter activity"/>
    <property type="evidence" value="ECO:0007669"/>
    <property type="project" value="InterPro"/>
</dbReference>
<dbReference type="SUPFAM" id="SSF103473">
    <property type="entry name" value="MFS general substrate transporter"/>
    <property type="match status" value="1"/>
</dbReference>
<feature type="transmembrane region" description="Helical" evidence="4">
    <location>
        <begin position="278"/>
        <end position="296"/>
    </location>
</feature>
<gene>
    <name evidence="6" type="ORF">F955_01107</name>
</gene>
<keyword evidence="2 4" id="KW-1133">Transmembrane helix</keyword>
<feature type="transmembrane region" description="Helical" evidence="4">
    <location>
        <begin position="137"/>
        <end position="162"/>
    </location>
</feature>
<feature type="transmembrane region" description="Helical" evidence="4">
    <location>
        <begin position="337"/>
        <end position="360"/>
    </location>
</feature>
<feature type="transmembrane region" description="Helical" evidence="4">
    <location>
        <begin position="12"/>
        <end position="38"/>
    </location>
</feature>
<dbReference type="Gene3D" id="1.20.1250.20">
    <property type="entry name" value="MFS general substrate transporter like domains"/>
    <property type="match status" value="1"/>
</dbReference>
<dbReference type="InterPro" id="IPR036259">
    <property type="entry name" value="MFS_trans_sf"/>
</dbReference>
<feature type="transmembrane region" description="Helical" evidence="4">
    <location>
        <begin position="78"/>
        <end position="97"/>
    </location>
</feature>
<organism evidence="6 7">
    <name type="scientific">Acinetobacter schindleri CIP 107287</name>
    <dbReference type="NCBI Taxonomy" id="1217988"/>
    <lineage>
        <taxon>Bacteria</taxon>
        <taxon>Pseudomonadati</taxon>
        <taxon>Pseudomonadota</taxon>
        <taxon>Gammaproteobacteria</taxon>
        <taxon>Moraxellales</taxon>
        <taxon>Moraxellaceae</taxon>
        <taxon>Acinetobacter</taxon>
    </lineage>
</organism>
<comment type="caution">
    <text evidence="6">The sequence shown here is derived from an EMBL/GenBank/DDBJ whole genome shotgun (WGS) entry which is preliminary data.</text>
</comment>
<evidence type="ECO:0000256" key="2">
    <source>
        <dbReference type="ARBA" id="ARBA00022989"/>
    </source>
</evidence>
<feature type="transmembrane region" description="Helical" evidence="4">
    <location>
        <begin position="366"/>
        <end position="385"/>
    </location>
</feature>
<name>N9ALX0_9GAMM</name>
<dbReference type="CDD" id="cd17489">
    <property type="entry name" value="MFS_YfcJ_like"/>
    <property type="match status" value="1"/>
</dbReference>
<feature type="transmembrane region" description="Helical" evidence="4">
    <location>
        <begin position="244"/>
        <end position="266"/>
    </location>
</feature>
<dbReference type="InterPro" id="IPR011701">
    <property type="entry name" value="MFS"/>
</dbReference>
<dbReference type="Proteomes" id="UP000018440">
    <property type="component" value="Unassembled WGS sequence"/>
</dbReference>
<keyword evidence="1 4" id="KW-0812">Transmembrane</keyword>
<evidence type="ECO:0000256" key="1">
    <source>
        <dbReference type="ARBA" id="ARBA00022692"/>
    </source>
</evidence>
<evidence type="ECO:0000313" key="7">
    <source>
        <dbReference type="Proteomes" id="UP000018440"/>
    </source>
</evidence>
<evidence type="ECO:0000256" key="3">
    <source>
        <dbReference type="ARBA" id="ARBA00023136"/>
    </source>
</evidence>
<dbReference type="InterPro" id="IPR052714">
    <property type="entry name" value="MFS_Exporter"/>
</dbReference>
<dbReference type="HOGENOM" id="CLU_001265_10_13_6"/>
<dbReference type="PROSITE" id="PS50850">
    <property type="entry name" value="MFS"/>
    <property type="match status" value="1"/>
</dbReference>
<evidence type="ECO:0000256" key="4">
    <source>
        <dbReference type="SAM" id="Phobius"/>
    </source>
</evidence>
<protein>
    <recommendedName>
        <fullName evidence="5">Major facilitator superfamily (MFS) profile domain-containing protein</fullName>
    </recommendedName>
</protein>
<dbReference type="PATRIC" id="fig|1217988.3.peg.1059"/>
<feature type="transmembrane region" description="Helical" evidence="4">
    <location>
        <begin position="168"/>
        <end position="188"/>
    </location>
</feature>
<evidence type="ECO:0000313" key="6">
    <source>
        <dbReference type="EMBL" id="ENV45018.1"/>
    </source>
</evidence>